<name>A0ABX5AZB9_9MICO</name>
<dbReference type="InterPro" id="IPR029058">
    <property type="entry name" value="AB_hydrolase_fold"/>
</dbReference>
<comment type="caution">
    <text evidence="2">The sequence shown here is derived from an EMBL/GenBank/DDBJ whole genome shotgun (WGS) entry which is preliminary data.</text>
</comment>
<dbReference type="Gene3D" id="3.40.50.1820">
    <property type="entry name" value="alpha/beta hydrolase"/>
    <property type="match status" value="1"/>
</dbReference>
<reference evidence="2 3" key="1">
    <citation type="journal article" date="2008" name="Int. J. Syst. Evol. Microbiol.">
        <title>Leifsonia pindariensis sp. nov., isolated from the Pindari glacier of the Indian Himalayas, and emended description of the genus Leifsonia.</title>
        <authorList>
            <person name="Reddy G.S."/>
            <person name="Prabagaran S.R."/>
            <person name="Shivaji S."/>
        </authorList>
    </citation>
    <scope>NUCLEOTIDE SEQUENCE [LARGE SCALE GENOMIC DNA]</scope>
    <source>
        <strain evidence="2 3">PON 10</strain>
    </source>
</reference>
<dbReference type="PROSITE" id="PS51257">
    <property type="entry name" value="PROKAR_LIPOPROTEIN"/>
    <property type="match status" value="1"/>
</dbReference>
<dbReference type="RefSeq" id="WP_104474048.1">
    <property type="nucleotide sequence ID" value="NZ_MPZN01000003.1"/>
</dbReference>
<gene>
    <name evidence="2" type="ORF">GY24_01525</name>
</gene>
<feature type="domain" description="AB hydrolase-1" evidence="1">
    <location>
        <begin position="67"/>
        <end position="276"/>
    </location>
</feature>
<evidence type="ECO:0000259" key="1">
    <source>
        <dbReference type="Pfam" id="PF00561"/>
    </source>
</evidence>
<dbReference type="SUPFAM" id="SSF53474">
    <property type="entry name" value="alpha/beta-Hydrolases"/>
    <property type="match status" value="1"/>
</dbReference>
<accession>A0ABX5AZB9</accession>
<evidence type="ECO:0000313" key="3">
    <source>
        <dbReference type="Proteomes" id="UP000237755"/>
    </source>
</evidence>
<keyword evidence="3" id="KW-1185">Reference proteome</keyword>
<organism evidence="2 3">
    <name type="scientific">Microterricola pindariensis</name>
    <dbReference type="NCBI Taxonomy" id="478010"/>
    <lineage>
        <taxon>Bacteria</taxon>
        <taxon>Bacillati</taxon>
        <taxon>Actinomycetota</taxon>
        <taxon>Actinomycetes</taxon>
        <taxon>Micrococcales</taxon>
        <taxon>Microbacteriaceae</taxon>
        <taxon>Microterricola</taxon>
    </lineage>
</organism>
<dbReference type="PANTHER" id="PTHR43798">
    <property type="entry name" value="MONOACYLGLYCEROL LIPASE"/>
    <property type="match status" value="1"/>
</dbReference>
<sequence length="313" mass="31599">MAERRSGALAAVVLGGLLLSGLGVLAGCTGAAPNAAPSASPAADAGELVTIDDGRQLFLSCRGTGKPTVLLISGTGGAADEWMVAGDPADPSAPPTPSARSVFDTVAMTTRVCAYDRPGTTLLDGAMSPSTEVAQPTTALTGVADLQRLLDASGEEGSLVLVGASWGGEIAQLFARTPPQSVAGLVLVDSASEYLHDTLSPAQWDGWMSVIAAAATPGAESPDYEGSLAQLADAAAVPALPTTVLTSDQPWDLQVTPGASTWPAWLAAQGELAAAWHATHVADTRSGHGIHVQQPELVAAAVIAIVDQVRAQE</sequence>
<dbReference type="Proteomes" id="UP000237755">
    <property type="component" value="Unassembled WGS sequence"/>
</dbReference>
<dbReference type="EMBL" id="MPZN01000003">
    <property type="protein sequence ID" value="PPL20251.1"/>
    <property type="molecule type" value="Genomic_DNA"/>
</dbReference>
<dbReference type="InterPro" id="IPR000073">
    <property type="entry name" value="AB_hydrolase_1"/>
</dbReference>
<proteinExistence type="predicted"/>
<dbReference type="PANTHER" id="PTHR43798:SF33">
    <property type="entry name" value="HYDROLASE, PUTATIVE (AFU_ORTHOLOGUE AFUA_2G14860)-RELATED"/>
    <property type="match status" value="1"/>
</dbReference>
<dbReference type="InterPro" id="IPR050266">
    <property type="entry name" value="AB_hydrolase_sf"/>
</dbReference>
<evidence type="ECO:0000313" key="2">
    <source>
        <dbReference type="EMBL" id="PPL20251.1"/>
    </source>
</evidence>
<protein>
    <recommendedName>
        <fullName evidence="1">AB hydrolase-1 domain-containing protein</fullName>
    </recommendedName>
</protein>
<dbReference type="Pfam" id="PF00561">
    <property type="entry name" value="Abhydrolase_1"/>
    <property type="match status" value="1"/>
</dbReference>